<name>A0A1M7ZFB0_9BACT</name>
<dbReference type="CDD" id="cd00158">
    <property type="entry name" value="RHOD"/>
    <property type="match status" value="1"/>
</dbReference>
<dbReference type="PANTHER" id="PTHR43031">
    <property type="entry name" value="FAD-DEPENDENT OXIDOREDUCTASE"/>
    <property type="match status" value="1"/>
</dbReference>
<evidence type="ECO:0000256" key="2">
    <source>
        <dbReference type="SAM" id="SignalP"/>
    </source>
</evidence>
<dbReference type="EMBL" id="FRXN01000003">
    <property type="protein sequence ID" value="SHO63499.1"/>
    <property type="molecule type" value="Genomic_DNA"/>
</dbReference>
<keyword evidence="5" id="KW-1185">Reference proteome</keyword>
<feature type="region of interest" description="Disordered" evidence="1">
    <location>
        <begin position="22"/>
        <end position="46"/>
    </location>
</feature>
<keyword evidence="2" id="KW-0732">Signal</keyword>
<dbReference type="PANTHER" id="PTHR43031:SF16">
    <property type="entry name" value="OXIDOREDUCTASE"/>
    <property type="match status" value="1"/>
</dbReference>
<evidence type="ECO:0000313" key="4">
    <source>
        <dbReference type="EMBL" id="SHO63499.1"/>
    </source>
</evidence>
<dbReference type="PROSITE" id="PS50206">
    <property type="entry name" value="RHODANESE_3"/>
    <property type="match status" value="1"/>
</dbReference>
<feature type="signal peptide" evidence="2">
    <location>
        <begin position="1"/>
        <end position="17"/>
    </location>
</feature>
<dbReference type="Proteomes" id="UP000184609">
    <property type="component" value="Unassembled WGS sequence"/>
</dbReference>
<dbReference type="InterPro" id="IPR050229">
    <property type="entry name" value="GlpE_sulfurtransferase"/>
</dbReference>
<dbReference type="SUPFAM" id="SSF52821">
    <property type="entry name" value="Rhodanese/Cell cycle control phosphatase"/>
    <property type="match status" value="1"/>
</dbReference>
<dbReference type="InterPro" id="IPR036873">
    <property type="entry name" value="Rhodanese-like_dom_sf"/>
</dbReference>
<dbReference type="InterPro" id="IPR001763">
    <property type="entry name" value="Rhodanese-like_dom"/>
</dbReference>
<dbReference type="GO" id="GO:0016740">
    <property type="term" value="F:transferase activity"/>
    <property type="evidence" value="ECO:0007669"/>
    <property type="project" value="UniProtKB-KW"/>
</dbReference>
<organism evidence="4 5">
    <name type="scientific">Algoriphagus zhangzhouensis</name>
    <dbReference type="NCBI Taxonomy" id="1073327"/>
    <lineage>
        <taxon>Bacteria</taxon>
        <taxon>Pseudomonadati</taxon>
        <taxon>Bacteroidota</taxon>
        <taxon>Cytophagia</taxon>
        <taxon>Cytophagales</taxon>
        <taxon>Cyclobacteriaceae</taxon>
        <taxon>Algoriphagus</taxon>
    </lineage>
</organism>
<gene>
    <name evidence="4" type="ORF">SAMN04488108_2794</name>
</gene>
<evidence type="ECO:0000259" key="3">
    <source>
        <dbReference type="PROSITE" id="PS50206"/>
    </source>
</evidence>
<dbReference type="OrthoDB" id="9808735at2"/>
<reference evidence="5" key="1">
    <citation type="submission" date="2016-12" db="EMBL/GenBank/DDBJ databases">
        <authorList>
            <person name="Varghese N."/>
            <person name="Submissions S."/>
        </authorList>
    </citation>
    <scope>NUCLEOTIDE SEQUENCE [LARGE SCALE GENOMIC DNA]</scope>
    <source>
        <strain evidence="5">DSM 25035</strain>
    </source>
</reference>
<dbReference type="STRING" id="1073327.SAMN04488108_2794"/>
<dbReference type="AlphaFoldDB" id="A0A1M7ZFB0"/>
<keyword evidence="4" id="KW-0808">Transferase</keyword>
<accession>A0A1M7ZFB0</accession>
<dbReference type="SMART" id="SM00450">
    <property type="entry name" value="RHOD"/>
    <property type="match status" value="1"/>
</dbReference>
<dbReference type="Gene3D" id="3.40.250.10">
    <property type="entry name" value="Rhodanese-like domain"/>
    <property type="match status" value="1"/>
</dbReference>
<dbReference type="Pfam" id="PF00581">
    <property type="entry name" value="Rhodanese"/>
    <property type="match status" value="1"/>
</dbReference>
<protein>
    <submittedName>
        <fullName evidence="4">Rhodanese-related sulfurtransferase</fullName>
    </submittedName>
</protein>
<proteinExistence type="predicted"/>
<evidence type="ECO:0000256" key="1">
    <source>
        <dbReference type="SAM" id="MobiDB-lite"/>
    </source>
</evidence>
<feature type="domain" description="Rhodanese" evidence="3">
    <location>
        <begin position="51"/>
        <end position="141"/>
    </location>
</feature>
<dbReference type="PROSITE" id="PS51257">
    <property type="entry name" value="PROKAR_LIPOPROTEIN"/>
    <property type="match status" value="1"/>
</dbReference>
<sequence>MMKKLTLFFLLIGGMYACGPKSNSDQSNATTETPAGKVTSLSASDFKDKTDQNKGIILDVRTPQEVSQGKIEGAEALDFYRSDFLDKALELPKDEEIYIYCSAGVRSAQAAEMLVQNGYTKVYQLEGGLGPWVNQGYPLSKD</sequence>
<feature type="compositionally biased region" description="Polar residues" evidence="1">
    <location>
        <begin position="22"/>
        <end position="43"/>
    </location>
</feature>
<feature type="chain" id="PRO_5012184422" evidence="2">
    <location>
        <begin position="18"/>
        <end position="142"/>
    </location>
</feature>
<evidence type="ECO:0000313" key="5">
    <source>
        <dbReference type="Proteomes" id="UP000184609"/>
    </source>
</evidence>